<keyword evidence="5 6" id="KW-0472">Membrane</keyword>
<organism evidence="7 8">
    <name type="scientific">Phlebiopsis gigantea (strain 11061_1 CR5-6)</name>
    <name type="common">White-rot fungus</name>
    <name type="synonym">Peniophora gigantea</name>
    <dbReference type="NCBI Taxonomy" id="745531"/>
    <lineage>
        <taxon>Eukaryota</taxon>
        <taxon>Fungi</taxon>
        <taxon>Dikarya</taxon>
        <taxon>Basidiomycota</taxon>
        <taxon>Agaricomycotina</taxon>
        <taxon>Agaricomycetes</taxon>
        <taxon>Polyporales</taxon>
        <taxon>Phanerochaetaceae</taxon>
        <taxon>Phlebiopsis</taxon>
    </lineage>
</organism>
<gene>
    <name evidence="7" type="ORF">PHLGIDRAFT_15171</name>
</gene>
<evidence type="ECO:0000313" key="8">
    <source>
        <dbReference type="Proteomes" id="UP000053257"/>
    </source>
</evidence>
<dbReference type="SUPFAM" id="SSF103473">
    <property type="entry name" value="MFS general substrate transporter"/>
    <property type="match status" value="1"/>
</dbReference>
<sequence>MTSPGQRSLAQDYDSETAEYATQSRSKKVSLWETFSTVKINPKNGKCTTLPILQLDNAYSVNFHLYETFRNHGSPVRLQKHRSWLGFWVAFLSWFAFSPLVPQAVKNDLKLTQQQIGGSFYASVVWKFQHRFSMFDPSRFGPRKVMAGLLIIGAVPSGLAGTVSSAQGLYVIRFFIGILGGTFVPCQAWTTTFYDTPVVGRANALVAGWGNSGGGFTFIIMVALYDRLRGDGMSLHSAWRGAVCTFMTISANSYFKFIAAFAIVPVPVLLFVACATLIFGTDHPNGKWADRHKRPFLQSGVPRDQEGILINSSDGADGIPEKLKDAQSEGLPQVDVKEAIPSGSVSRETASFDHDAKALSWKLASDIILSPLTWLPALAYLASFGYELAIDANLSNVIFGNYAKTKHFDQTKSGYIASIFGLLNVVTRPLGGYMGDLAHRWYGVQGKKYLVLVLGALQGAMSLAWGLYLDRSDASLAVVVVLMVIVAVVDEMANGANFSLVPHCNPLSNGIMTGIVGAMGNLGGVWFALVFRFQPMPFGKALWISVKSKPWQVPGRQVGGGLGGYGRACRRVNALPV</sequence>
<name>A0A0C3PFU0_PHLG1</name>
<evidence type="ECO:0000256" key="2">
    <source>
        <dbReference type="ARBA" id="ARBA00008432"/>
    </source>
</evidence>
<dbReference type="GO" id="GO:0015112">
    <property type="term" value="F:nitrate transmembrane transporter activity"/>
    <property type="evidence" value="ECO:0007669"/>
    <property type="project" value="InterPro"/>
</dbReference>
<evidence type="ECO:0000256" key="5">
    <source>
        <dbReference type="ARBA" id="ARBA00023136"/>
    </source>
</evidence>
<dbReference type="HOGENOM" id="CLU_024204_1_1_1"/>
<dbReference type="InterPro" id="IPR011701">
    <property type="entry name" value="MFS"/>
</dbReference>
<dbReference type="EMBL" id="KN840572">
    <property type="protein sequence ID" value="KIP04508.1"/>
    <property type="molecule type" value="Genomic_DNA"/>
</dbReference>
<evidence type="ECO:0000256" key="3">
    <source>
        <dbReference type="ARBA" id="ARBA00022692"/>
    </source>
</evidence>
<keyword evidence="4 6" id="KW-1133">Transmembrane helix</keyword>
<feature type="transmembrane region" description="Helical" evidence="6">
    <location>
        <begin position="449"/>
        <end position="468"/>
    </location>
</feature>
<evidence type="ECO:0000313" key="7">
    <source>
        <dbReference type="EMBL" id="KIP04508.1"/>
    </source>
</evidence>
<dbReference type="OrthoDB" id="434240at2759"/>
<feature type="non-terminal residue" evidence="7">
    <location>
        <position position="577"/>
    </location>
</feature>
<evidence type="ECO:0000256" key="4">
    <source>
        <dbReference type="ARBA" id="ARBA00022989"/>
    </source>
</evidence>
<evidence type="ECO:0000256" key="6">
    <source>
        <dbReference type="SAM" id="Phobius"/>
    </source>
</evidence>
<feature type="transmembrane region" description="Helical" evidence="6">
    <location>
        <begin position="84"/>
        <end position="101"/>
    </location>
</feature>
<accession>A0A0C3PFU0</accession>
<dbReference type="InterPro" id="IPR044772">
    <property type="entry name" value="NO3_transporter"/>
</dbReference>
<dbReference type="GO" id="GO:0016020">
    <property type="term" value="C:membrane"/>
    <property type="evidence" value="ECO:0007669"/>
    <property type="project" value="UniProtKB-SubCell"/>
</dbReference>
<feature type="transmembrane region" description="Helical" evidence="6">
    <location>
        <begin position="145"/>
        <end position="163"/>
    </location>
</feature>
<keyword evidence="8" id="KW-1185">Reference proteome</keyword>
<comment type="subcellular location">
    <subcellularLocation>
        <location evidence="1">Membrane</location>
        <topology evidence="1">Multi-pass membrane protein</topology>
    </subcellularLocation>
</comment>
<dbReference type="InterPro" id="IPR036259">
    <property type="entry name" value="MFS_trans_sf"/>
</dbReference>
<dbReference type="Proteomes" id="UP000053257">
    <property type="component" value="Unassembled WGS sequence"/>
</dbReference>
<proteinExistence type="inferred from homology"/>
<reference evidence="7 8" key="1">
    <citation type="journal article" date="2014" name="PLoS Genet.">
        <title>Analysis of the Phlebiopsis gigantea genome, transcriptome and secretome provides insight into its pioneer colonization strategies of wood.</title>
        <authorList>
            <person name="Hori C."/>
            <person name="Ishida T."/>
            <person name="Igarashi K."/>
            <person name="Samejima M."/>
            <person name="Suzuki H."/>
            <person name="Master E."/>
            <person name="Ferreira P."/>
            <person name="Ruiz-Duenas F.J."/>
            <person name="Held B."/>
            <person name="Canessa P."/>
            <person name="Larrondo L.F."/>
            <person name="Schmoll M."/>
            <person name="Druzhinina I.S."/>
            <person name="Kubicek C.P."/>
            <person name="Gaskell J.A."/>
            <person name="Kersten P."/>
            <person name="St John F."/>
            <person name="Glasner J."/>
            <person name="Sabat G."/>
            <person name="Splinter BonDurant S."/>
            <person name="Syed K."/>
            <person name="Yadav J."/>
            <person name="Mgbeahuruike A.C."/>
            <person name="Kovalchuk A."/>
            <person name="Asiegbu F.O."/>
            <person name="Lackner G."/>
            <person name="Hoffmeister D."/>
            <person name="Rencoret J."/>
            <person name="Gutierrez A."/>
            <person name="Sun H."/>
            <person name="Lindquist E."/>
            <person name="Barry K."/>
            <person name="Riley R."/>
            <person name="Grigoriev I.V."/>
            <person name="Henrissat B."/>
            <person name="Kues U."/>
            <person name="Berka R.M."/>
            <person name="Martinez A.T."/>
            <person name="Covert S.F."/>
            <person name="Blanchette R.A."/>
            <person name="Cullen D."/>
        </authorList>
    </citation>
    <scope>NUCLEOTIDE SEQUENCE [LARGE SCALE GENOMIC DNA]</scope>
    <source>
        <strain evidence="7 8">11061_1 CR5-6</strain>
    </source>
</reference>
<protein>
    <recommendedName>
        <fullName evidence="9">Major facilitator superfamily (MFS) profile domain-containing protein</fullName>
    </recommendedName>
</protein>
<dbReference type="PANTHER" id="PTHR23515">
    <property type="entry name" value="HIGH-AFFINITY NITRATE TRANSPORTER 2.3"/>
    <property type="match status" value="1"/>
</dbReference>
<feature type="transmembrane region" description="Helical" evidence="6">
    <location>
        <begin position="261"/>
        <end position="281"/>
    </location>
</feature>
<feature type="transmembrane region" description="Helical" evidence="6">
    <location>
        <begin position="202"/>
        <end position="225"/>
    </location>
</feature>
<feature type="transmembrane region" description="Helical" evidence="6">
    <location>
        <begin position="511"/>
        <end position="533"/>
    </location>
</feature>
<dbReference type="Gene3D" id="1.20.1250.20">
    <property type="entry name" value="MFS general substrate transporter like domains"/>
    <property type="match status" value="2"/>
</dbReference>
<dbReference type="STRING" id="745531.A0A0C3PFU0"/>
<dbReference type="Pfam" id="PF07690">
    <property type="entry name" value="MFS_1"/>
    <property type="match status" value="1"/>
</dbReference>
<evidence type="ECO:0008006" key="9">
    <source>
        <dbReference type="Google" id="ProtNLM"/>
    </source>
</evidence>
<feature type="transmembrane region" description="Helical" evidence="6">
    <location>
        <begin position="170"/>
        <end position="190"/>
    </location>
</feature>
<feature type="transmembrane region" description="Helical" evidence="6">
    <location>
        <begin position="474"/>
        <end position="490"/>
    </location>
</feature>
<comment type="similarity">
    <text evidence="2">Belongs to the major facilitator superfamily. Nitrate/nitrite porter (TC 2.A.1.8) family.</text>
</comment>
<keyword evidence="3 6" id="KW-0812">Transmembrane</keyword>
<dbReference type="AlphaFoldDB" id="A0A0C3PFU0"/>
<evidence type="ECO:0000256" key="1">
    <source>
        <dbReference type="ARBA" id="ARBA00004141"/>
    </source>
</evidence>